<keyword evidence="2" id="KW-1185">Reference proteome</keyword>
<comment type="caution">
    <text evidence="1">The sequence shown here is derived from an EMBL/GenBank/DDBJ whole genome shotgun (WGS) entry which is preliminary data.</text>
</comment>
<evidence type="ECO:0000313" key="1">
    <source>
        <dbReference type="EMBL" id="KAJ0020735.1"/>
    </source>
</evidence>
<accession>A0ACC0XQI6</accession>
<dbReference type="Proteomes" id="UP001163603">
    <property type="component" value="Chromosome 11"/>
</dbReference>
<dbReference type="EMBL" id="CM047746">
    <property type="protein sequence ID" value="KAJ0020735.1"/>
    <property type="molecule type" value="Genomic_DNA"/>
</dbReference>
<gene>
    <name evidence="1" type="ORF">Pint_31514</name>
</gene>
<evidence type="ECO:0000313" key="2">
    <source>
        <dbReference type="Proteomes" id="UP001163603"/>
    </source>
</evidence>
<sequence length="48" mass="5385">MVSIPMDSLPQSAKASYASFRGSMDSTNRNYRGAQPTRSPSFSRQRCR</sequence>
<reference evidence="2" key="1">
    <citation type="journal article" date="2023" name="G3 (Bethesda)">
        <title>Genome assembly and association tests identify interacting loci associated with vigor, precocity, and sex in interspecific pistachio rootstocks.</title>
        <authorList>
            <person name="Palmer W."/>
            <person name="Jacygrad E."/>
            <person name="Sagayaradj S."/>
            <person name="Cavanaugh K."/>
            <person name="Han R."/>
            <person name="Bertier L."/>
            <person name="Beede B."/>
            <person name="Kafkas S."/>
            <person name="Golino D."/>
            <person name="Preece J."/>
            <person name="Michelmore R."/>
        </authorList>
    </citation>
    <scope>NUCLEOTIDE SEQUENCE [LARGE SCALE GENOMIC DNA]</scope>
</reference>
<organism evidence="1 2">
    <name type="scientific">Pistacia integerrima</name>
    <dbReference type="NCBI Taxonomy" id="434235"/>
    <lineage>
        <taxon>Eukaryota</taxon>
        <taxon>Viridiplantae</taxon>
        <taxon>Streptophyta</taxon>
        <taxon>Embryophyta</taxon>
        <taxon>Tracheophyta</taxon>
        <taxon>Spermatophyta</taxon>
        <taxon>Magnoliopsida</taxon>
        <taxon>eudicotyledons</taxon>
        <taxon>Gunneridae</taxon>
        <taxon>Pentapetalae</taxon>
        <taxon>rosids</taxon>
        <taxon>malvids</taxon>
        <taxon>Sapindales</taxon>
        <taxon>Anacardiaceae</taxon>
        <taxon>Pistacia</taxon>
    </lineage>
</organism>
<protein>
    <submittedName>
        <fullName evidence="1">Uncharacterized protein</fullName>
    </submittedName>
</protein>
<name>A0ACC0XQI6_9ROSI</name>
<proteinExistence type="predicted"/>